<reference evidence="3 4" key="1">
    <citation type="journal article" date="2019" name="Int. J. Syst. Evol. Microbiol.">
        <title>The Global Catalogue of Microorganisms (GCM) 10K type strain sequencing project: providing services to taxonomists for standard genome sequencing and annotation.</title>
        <authorList>
            <consortium name="The Broad Institute Genomics Platform"/>
            <consortium name="The Broad Institute Genome Sequencing Center for Infectious Disease"/>
            <person name="Wu L."/>
            <person name="Ma J."/>
        </authorList>
    </citation>
    <scope>NUCLEOTIDE SEQUENCE [LARGE SCALE GENOMIC DNA]</scope>
    <source>
        <strain evidence="3 4">JCM 15591</strain>
    </source>
</reference>
<dbReference type="PANTHER" id="PTHR12286:SF5">
    <property type="entry name" value="SACCHAROPINE DEHYDROGENASE-LIKE OXIDOREDUCTASE"/>
    <property type="match status" value="1"/>
</dbReference>
<evidence type="ECO:0000313" key="4">
    <source>
        <dbReference type="Proteomes" id="UP001501475"/>
    </source>
</evidence>
<evidence type="ECO:0000313" key="3">
    <source>
        <dbReference type="EMBL" id="GAA1753108.1"/>
    </source>
</evidence>
<feature type="compositionally biased region" description="Low complexity" evidence="1">
    <location>
        <begin position="428"/>
        <end position="445"/>
    </location>
</feature>
<feature type="domain" description="Saccharopine dehydrogenase NADP binding" evidence="2">
    <location>
        <begin position="10"/>
        <end position="113"/>
    </location>
</feature>
<feature type="region of interest" description="Disordered" evidence="1">
    <location>
        <begin position="207"/>
        <end position="231"/>
    </location>
</feature>
<gene>
    <name evidence="3" type="ORF">GCM10009810_11350</name>
</gene>
<name>A0ABN2KCM2_9MICO</name>
<dbReference type="Pfam" id="PF03435">
    <property type="entry name" value="Sacchrp_dh_NADP"/>
    <property type="match status" value="1"/>
</dbReference>
<sequence length="451" mass="46563">MTADARTYDIVLFGATGFVGKLTAGHLAKTAPPEVRIALAGRSRDKLESVRSGLGPEAAQWAIVVADAGDDAAMAGLAASTKVVVTTVGPYAKYGMPLVRACAEAGTHYADLTGEVLFVRRSADGVDDLARSSGAKVVHACGFDSIPSDLGVLLTAERAAADGQGELGQTVNYVRQLRGGFSGGTIDSMRTQAIESAANASDRKIVADPYGLSPDRGAEPSRGGSKRAKASSPIDVLKGVAGALPVRRTADGHWTGPFVMASFNTRIVRRSNALLGHAYGRGFRYQEVMDFGTSVMAPAMAGAFTAGLLGVAGGMSFGPTRTILDRVLPKPGEGPSVEAQGRGRFRMEIESTTTTGARYRTTVAAKADPGYSGTAIMLGQSALCLALDTLPDRAGVLTPATAMGDVLAERLRIQGFTLTTERLDPAETDATSADATTTDATTAGDARADAS</sequence>
<dbReference type="EMBL" id="BAAAPN010000029">
    <property type="protein sequence ID" value="GAA1753108.1"/>
    <property type="molecule type" value="Genomic_DNA"/>
</dbReference>
<dbReference type="SUPFAM" id="SSF51735">
    <property type="entry name" value="NAD(P)-binding Rossmann-fold domains"/>
    <property type="match status" value="1"/>
</dbReference>
<comment type="caution">
    <text evidence="3">The sequence shown here is derived from an EMBL/GenBank/DDBJ whole genome shotgun (WGS) entry which is preliminary data.</text>
</comment>
<keyword evidence="4" id="KW-1185">Reference proteome</keyword>
<dbReference type="InterPro" id="IPR036291">
    <property type="entry name" value="NAD(P)-bd_dom_sf"/>
</dbReference>
<accession>A0ABN2KCM2</accession>
<feature type="region of interest" description="Disordered" evidence="1">
    <location>
        <begin position="422"/>
        <end position="451"/>
    </location>
</feature>
<dbReference type="InterPro" id="IPR051276">
    <property type="entry name" value="Saccharopine_DH-like_oxidrdct"/>
</dbReference>
<dbReference type="Proteomes" id="UP001501475">
    <property type="component" value="Unassembled WGS sequence"/>
</dbReference>
<dbReference type="RefSeq" id="WP_344063350.1">
    <property type="nucleotide sequence ID" value="NZ_BAAAPN010000029.1"/>
</dbReference>
<dbReference type="InterPro" id="IPR005097">
    <property type="entry name" value="Sacchrp_dh_NADP-bd"/>
</dbReference>
<proteinExistence type="predicted"/>
<evidence type="ECO:0000259" key="2">
    <source>
        <dbReference type="Pfam" id="PF03435"/>
    </source>
</evidence>
<organism evidence="3 4">
    <name type="scientific">Nostocoides vanveenii</name>
    <dbReference type="NCBI Taxonomy" id="330835"/>
    <lineage>
        <taxon>Bacteria</taxon>
        <taxon>Bacillati</taxon>
        <taxon>Actinomycetota</taxon>
        <taxon>Actinomycetes</taxon>
        <taxon>Micrococcales</taxon>
        <taxon>Intrasporangiaceae</taxon>
        <taxon>Nostocoides</taxon>
    </lineage>
</organism>
<protein>
    <submittedName>
        <fullName evidence="3">Saccharopine dehydrogenase NADP-binding domain-containing protein</fullName>
    </submittedName>
</protein>
<dbReference type="PANTHER" id="PTHR12286">
    <property type="entry name" value="SACCHAROPINE DEHYDROGENASE-LIKE OXIDOREDUCTASE"/>
    <property type="match status" value="1"/>
</dbReference>
<evidence type="ECO:0000256" key="1">
    <source>
        <dbReference type="SAM" id="MobiDB-lite"/>
    </source>
</evidence>
<dbReference type="Gene3D" id="3.40.50.720">
    <property type="entry name" value="NAD(P)-binding Rossmann-like Domain"/>
    <property type="match status" value="1"/>
</dbReference>